<name>A0AAD8A7E9_DIPPU</name>
<feature type="non-terminal residue" evidence="1">
    <location>
        <position position="1"/>
    </location>
</feature>
<reference evidence="1" key="2">
    <citation type="submission" date="2023-05" db="EMBL/GenBank/DDBJ databases">
        <authorList>
            <person name="Fouks B."/>
        </authorList>
    </citation>
    <scope>NUCLEOTIDE SEQUENCE</scope>
    <source>
        <strain evidence="1">Stay&amp;Tobe</strain>
        <tissue evidence="1">Testes</tissue>
    </source>
</reference>
<keyword evidence="2" id="KW-1185">Reference proteome</keyword>
<organism evidence="1 2">
    <name type="scientific">Diploptera punctata</name>
    <name type="common">Pacific beetle cockroach</name>
    <dbReference type="NCBI Taxonomy" id="6984"/>
    <lineage>
        <taxon>Eukaryota</taxon>
        <taxon>Metazoa</taxon>
        <taxon>Ecdysozoa</taxon>
        <taxon>Arthropoda</taxon>
        <taxon>Hexapoda</taxon>
        <taxon>Insecta</taxon>
        <taxon>Pterygota</taxon>
        <taxon>Neoptera</taxon>
        <taxon>Polyneoptera</taxon>
        <taxon>Dictyoptera</taxon>
        <taxon>Blattodea</taxon>
        <taxon>Blaberoidea</taxon>
        <taxon>Blaberidae</taxon>
        <taxon>Diplopterinae</taxon>
        <taxon>Diploptera</taxon>
    </lineage>
</organism>
<feature type="non-terminal residue" evidence="1">
    <location>
        <position position="69"/>
    </location>
</feature>
<reference evidence="1" key="1">
    <citation type="journal article" date="2023" name="IScience">
        <title>Live-bearing cockroach genome reveals convergent evolutionary mechanisms linked to viviparity in insects and beyond.</title>
        <authorList>
            <person name="Fouks B."/>
            <person name="Harrison M.C."/>
            <person name="Mikhailova A.A."/>
            <person name="Marchal E."/>
            <person name="English S."/>
            <person name="Carruthers M."/>
            <person name="Jennings E.C."/>
            <person name="Chiamaka E.L."/>
            <person name="Frigard R.A."/>
            <person name="Pippel M."/>
            <person name="Attardo G.M."/>
            <person name="Benoit J.B."/>
            <person name="Bornberg-Bauer E."/>
            <person name="Tobe S.S."/>
        </authorList>
    </citation>
    <scope>NUCLEOTIDE SEQUENCE</scope>
    <source>
        <strain evidence="1">Stay&amp;Tobe</strain>
    </source>
</reference>
<dbReference type="EMBL" id="JASPKZ010003090">
    <property type="protein sequence ID" value="KAJ9593886.1"/>
    <property type="molecule type" value="Genomic_DNA"/>
</dbReference>
<evidence type="ECO:0000313" key="2">
    <source>
        <dbReference type="Proteomes" id="UP001233999"/>
    </source>
</evidence>
<sequence>NGIIWEKQRTKDGSTSNNIRHVEVGELGHSATRIISKTEAGSITRQNPNKNFSRTSGAWLGLACVMITY</sequence>
<protein>
    <submittedName>
        <fullName evidence="1">Uncharacterized protein</fullName>
    </submittedName>
</protein>
<dbReference type="AlphaFoldDB" id="A0AAD8A7E9"/>
<accession>A0AAD8A7E9</accession>
<comment type="caution">
    <text evidence="1">The sequence shown here is derived from an EMBL/GenBank/DDBJ whole genome shotgun (WGS) entry which is preliminary data.</text>
</comment>
<proteinExistence type="predicted"/>
<dbReference type="Proteomes" id="UP001233999">
    <property type="component" value="Unassembled WGS sequence"/>
</dbReference>
<gene>
    <name evidence="1" type="ORF">L9F63_014695</name>
</gene>
<evidence type="ECO:0000313" key="1">
    <source>
        <dbReference type="EMBL" id="KAJ9593886.1"/>
    </source>
</evidence>